<dbReference type="InParanoid" id="A0A067MN08"/>
<dbReference type="Proteomes" id="UP000027195">
    <property type="component" value="Unassembled WGS sequence"/>
</dbReference>
<dbReference type="STRING" id="930990.A0A067MN08"/>
<evidence type="ECO:0000313" key="2">
    <source>
        <dbReference type="EMBL" id="KDQ16110.1"/>
    </source>
</evidence>
<accession>A0A067MN08</accession>
<gene>
    <name evidence="2" type="ORF">BOTBODRAFT_186794</name>
</gene>
<protein>
    <submittedName>
        <fullName evidence="2">Uncharacterized protein</fullName>
    </submittedName>
</protein>
<dbReference type="EMBL" id="KL198029">
    <property type="protein sequence ID" value="KDQ16110.1"/>
    <property type="molecule type" value="Genomic_DNA"/>
</dbReference>
<feature type="region of interest" description="Disordered" evidence="1">
    <location>
        <begin position="153"/>
        <end position="172"/>
    </location>
</feature>
<dbReference type="OrthoDB" id="2751891at2759"/>
<evidence type="ECO:0000256" key="1">
    <source>
        <dbReference type="SAM" id="MobiDB-lite"/>
    </source>
</evidence>
<proteinExistence type="predicted"/>
<evidence type="ECO:0000313" key="3">
    <source>
        <dbReference type="Proteomes" id="UP000027195"/>
    </source>
</evidence>
<dbReference type="AlphaFoldDB" id="A0A067MN08"/>
<organism evidence="2 3">
    <name type="scientific">Botryobasidium botryosum (strain FD-172 SS1)</name>
    <dbReference type="NCBI Taxonomy" id="930990"/>
    <lineage>
        <taxon>Eukaryota</taxon>
        <taxon>Fungi</taxon>
        <taxon>Dikarya</taxon>
        <taxon>Basidiomycota</taxon>
        <taxon>Agaricomycotina</taxon>
        <taxon>Agaricomycetes</taxon>
        <taxon>Cantharellales</taxon>
        <taxon>Botryobasidiaceae</taxon>
        <taxon>Botryobasidium</taxon>
    </lineage>
</organism>
<reference evidence="3" key="1">
    <citation type="journal article" date="2014" name="Proc. Natl. Acad. Sci. U.S.A.">
        <title>Extensive sampling of basidiomycete genomes demonstrates inadequacy of the white-rot/brown-rot paradigm for wood decay fungi.</title>
        <authorList>
            <person name="Riley R."/>
            <person name="Salamov A.A."/>
            <person name="Brown D.W."/>
            <person name="Nagy L.G."/>
            <person name="Floudas D."/>
            <person name="Held B.W."/>
            <person name="Levasseur A."/>
            <person name="Lombard V."/>
            <person name="Morin E."/>
            <person name="Otillar R."/>
            <person name="Lindquist E.A."/>
            <person name="Sun H."/>
            <person name="LaButti K.M."/>
            <person name="Schmutz J."/>
            <person name="Jabbour D."/>
            <person name="Luo H."/>
            <person name="Baker S.E."/>
            <person name="Pisabarro A.G."/>
            <person name="Walton J.D."/>
            <person name="Blanchette R.A."/>
            <person name="Henrissat B."/>
            <person name="Martin F."/>
            <person name="Cullen D."/>
            <person name="Hibbett D.S."/>
            <person name="Grigoriev I.V."/>
        </authorList>
    </citation>
    <scope>NUCLEOTIDE SEQUENCE [LARGE SCALE GENOMIC DNA]</scope>
    <source>
        <strain evidence="3">FD-172 SS1</strain>
    </source>
</reference>
<keyword evidence="3" id="KW-1185">Reference proteome</keyword>
<sequence length="252" mass="27897">MASAPLDHYKVDRASVDVEALAQRQARYLKIHAEEAQILAADPTARDRAIAEMNSSPMVKPGGLGASLLVPFGEDPNPYLDGLDAVLDKAAVTTEERVKRLNCAICGLLVFSEYKVRFALLDYPDLKKKVQLRTQQIFDEWVAGDFAQKFGIQTSPSQPRASPSPPPRPPAASLKHIDATSIDHLLKNPNFIFDMKFLLPDKPDDGSAWELESFSHSKSGVQFNILFEGCDDPIPHDAQEMRALLEDNHTFA</sequence>
<name>A0A067MN08_BOTB1</name>
<dbReference type="HOGENOM" id="CLU_096542_0_0_1"/>